<dbReference type="InterPro" id="IPR026004">
    <property type="entry name" value="Septum_form"/>
</dbReference>
<feature type="transmembrane region" description="Helical" evidence="2">
    <location>
        <begin position="71"/>
        <end position="97"/>
    </location>
</feature>
<evidence type="ECO:0000313" key="4">
    <source>
        <dbReference type="EMBL" id="MFC5179265.1"/>
    </source>
</evidence>
<comment type="caution">
    <text evidence="4">The sequence shown here is derived from an EMBL/GenBank/DDBJ whole genome shotgun (WGS) entry which is preliminary data.</text>
</comment>
<reference evidence="5" key="1">
    <citation type="journal article" date="2019" name="Int. J. Syst. Evol. Microbiol.">
        <title>The Global Catalogue of Microorganisms (GCM) 10K type strain sequencing project: providing services to taxonomists for standard genome sequencing and annotation.</title>
        <authorList>
            <consortium name="The Broad Institute Genomics Platform"/>
            <consortium name="The Broad Institute Genome Sequencing Center for Infectious Disease"/>
            <person name="Wu L."/>
            <person name="Ma J."/>
        </authorList>
    </citation>
    <scope>NUCLEOTIDE SEQUENCE [LARGE SCALE GENOMIC DNA]</scope>
    <source>
        <strain evidence="5">DFY41</strain>
    </source>
</reference>
<dbReference type="RefSeq" id="WP_378593251.1">
    <property type="nucleotide sequence ID" value="NZ_JBHSKD010000027.1"/>
</dbReference>
<keyword evidence="2" id="KW-0472">Membrane</keyword>
<protein>
    <submittedName>
        <fullName evidence="4">Septum formation family protein</fullName>
    </submittedName>
</protein>
<dbReference type="EMBL" id="JBHSKD010000027">
    <property type="protein sequence ID" value="MFC5179265.1"/>
    <property type="molecule type" value="Genomic_DNA"/>
</dbReference>
<feature type="region of interest" description="Disordered" evidence="1">
    <location>
        <begin position="1"/>
        <end position="45"/>
    </location>
</feature>
<dbReference type="Pfam" id="PF13845">
    <property type="entry name" value="Septum_form"/>
    <property type="match status" value="1"/>
</dbReference>
<gene>
    <name evidence="4" type="ORF">ACFPGP_21460</name>
</gene>
<feature type="compositionally biased region" description="Low complexity" evidence="1">
    <location>
        <begin position="26"/>
        <end position="45"/>
    </location>
</feature>
<sequence length="278" mass="29398">MTQPPPPPTPYGPDGPNPSDPPPTAPYASSGQGSSGQSPYGQGAYPPAAYGQAPYGRVPSGPPQSRALGGWALGLAIAFCLPFATLVSVVLAIVTLVQSRDGRDRGRGMAIAALVIDGVVLVAIVAVLVVIGVASIPTSPERDSQGRVTERHEISTFDIREGDCVDDPALMAAGGDQIEVAQAQAVPCGQAHDLEAYRVFDLQGDAYPGRRAVVRRATLGCLQGFADFVGRSYRSSEAEFWTYYPQERSWDLLDDRAVVCLVGIPDEKTTGTLEDSRR</sequence>
<keyword evidence="2" id="KW-0812">Transmembrane</keyword>
<accession>A0ABW0BQ93</accession>
<feature type="transmembrane region" description="Helical" evidence="2">
    <location>
        <begin position="109"/>
        <end position="134"/>
    </location>
</feature>
<name>A0ABW0BQ93_9ACTN</name>
<organism evidence="4 5">
    <name type="scientific">Nocardioides taihuensis</name>
    <dbReference type="NCBI Taxonomy" id="1835606"/>
    <lineage>
        <taxon>Bacteria</taxon>
        <taxon>Bacillati</taxon>
        <taxon>Actinomycetota</taxon>
        <taxon>Actinomycetes</taxon>
        <taxon>Propionibacteriales</taxon>
        <taxon>Nocardioidaceae</taxon>
        <taxon>Nocardioides</taxon>
    </lineage>
</organism>
<keyword evidence="2" id="KW-1133">Transmembrane helix</keyword>
<keyword evidence="5" id="KW-1185">Reference proteome</keyword>
<feature type="compositionally biased region" description="Pro residues" evidence="1">
    <location>
        <begin position="1"/>
        <end position="25"/>
    </location>
</feature>
<dbReference type="Proteomes" id="UP001596087">
    <property type="component" value="Unassembled WGS sequence"/>
</dbReference>
<evidence type="ECO:0000259" key="3">
    <source>
        <dbReference type="Pfam" id="PF13845"/>
    </source>
</evidence>
<proteinExistence type="predicted"/>
<feature type="domain" description="Septum formation-related" evidence="3">
    <location>
        <begin position="177"/>
        <end position="260"/>
    </location>
</feature>
<evidence type="ECO:0000256" key="2">
    <source>
        <dbReference type="SAM" id="Phobius"/>
    </source>
</evidence>
<evidence type="ECO:0000256" key="1">
    <source>
        <dbReference type="SAM" id="MobiDB-lite"/>
    </source>
</evidence>
<evidence type="ECO:0000313" key="5">
    <source>
        <dbReference type="Proteomes" id="UP001596087"/>
    </source>
</evidence>